<evidence type="ECO:0000313" key="1">
    <source>
        <dbReference type="EMBL" id="SHM99348.1"/>
    </source>
</evidence>
<sequence length="91" mass="10546">MIIQPKYGSRNVSDSYYRFETRMIEKMNTVLGDIELTSAEEKTLIWLAGWEECTIDTLVSVIEKVARKRAEEVDGYVQNKRECRGNPKAEN</sequence>
<accession>A0A1M7N8D9</accession>
<keyword evidence="2" id="KW-1185">Reference proteome</keyword>
<proteinExistence type="predicted"/>
<dbReference type="Proteomes" id="UP000184038">
    <property type="component" value="Unassembled WGS sequence"/>
</dbReference>
<reference evidence="1 2" key="1">
    <citation type="submission" date="2016-11" db="EMBL/GenBank/DDBJ databases">
        <authorList>
            <person name="Jaros S."/>
            <person name="Januszkiewicz K."/>
            <person name="Wedrychowicz H."/>
        </authorList>
    </citation>
    <scope>NUCLEOTIDE SEQUENCE [LARGE SCALE GENOMIC DNA]</scope>
    <source>
        <strain evidence="1 2">DSM 15930</strain>
    </source>
</reference>
<protein>
    <submittedName>
        <fullName evidence="1">Uncharacterized protein</fullName>
    </submittedName>
</protein>
<gene>
    <name evidence="1" type="ORF">SAMN02746066_04277</name>
</gene>
<dbReference type="AlphaFoldDB" id="A0A1M7N8D9"/>
<organism evidence="1 2">
    <name type="scientific">Anaerosporobacter mobilis DSM 15930</name>
    <dbReference type="NCBI Taxonomy" id="1120996"/>
    <lineage>
        <taxon>Bacteria</taxon>
        <taxon>Bacillati</taxon>
        <taxon>Bacillota</taxon>
        <taxon>Clostridia</taxon>
        <taxon>Lachnospirales</taxon>
        <taxon>Lachnospiraceae</taxon>
        <taxon>Anaerosporobacter</taxon>
    </lineage>
</organism>
<dbReference type="RefSeq" id="WP_073291199.1">
    <property type="nucleotide sequence ID" value="NZ_FRCP01000025.1"/>
</dbReference>
<evidence type="ECO:0000313" key="2">
    <source>
        <dbReference type="Proteomes" id="UP000184038"/>
    </source>
</evidence>
<name>A0A1M7N8D9_9FIRM</name>
<dbReference type="EMBL" id="FRCP01000025">
    <property type="protein sequence ID" value="SHM99348.1"/>
    <property type="molecule type" value="Genomic_DNA"/>
</dbReference>
<dbReference type="STRING" id="1120996.SAMN02746066_04277"/>